<dbReference type="SUPFAM" id="SSF56801">
    <property type="entry name" value="Acetyl-CoA synthetase-like"/>
    <property type="match status" value="1"/>
</dbReference>
<accession>A0A553RPQ9</accession>
<gene>
    <name evidence="6" type="ORF">DNTS_004119</name>
</gene>
<dbReference type="GO" id="GO:0016020">
    <property type="term" value="C:membrane"/>
    <property type="evidence" value="ECO:0007669"/>
    <property type="project" value="TreeGrafter"/>
</dbReference>
<keyword evidence="4" id="KW-0067">ATP-binding</keyword>
<evidence type="ECO:0000313" key="6">
    <source>
        <dbReference type="EMBL" id="TRZ04169.1"/>
    </source>
</evidence>
<evidence type="ECO:0000256" key="5">
    <source>
        <dbReference type="ARBA" id="ARBA00024484"/>
    </source>
</evidence>
<dbReference type="GO" id="GO:0005783">
    <property type="term" value="C:endoplasmic reticulum"/>
    <property type="evidence" value="ECO:0007669"/>
    <property type="project" value="TreeGrafter"/>
</dbReference>
<evidence type="ECO:0000256" key="3">
    <source>
        <dbReference type="ARBA" id="ARBA00022741"/>
    </source>
</evidence>
<dbReference type="EMBL" id="SRMA01000988">
    <property type="protein sequence ID" value="TRZ04169.1"/>
    <property type="molecule type" value="Genomic_DNA"/>
</dbReference>
<evidence type="ECO:0000313" key="7">
    <source>
        <dbReference type="Proteomes" id="UP000316079"/>
    </source>
</evidence>
<feature type="non-terminal residue" evidence="6">
    <location>
        <position position="1"/>
    </location>
</feature>
<dbReference type="GO" id="GO:0005524">
    <property type="term" value="F:ATP binding"/>
    <property type="evidence" value="ECO:0007669"/>
    <property type="project" value="UniProtKB-KW"/>
</dbReference>
<dbReference type="OrthoDB" id="3633556at2759"/>
<dbReference type="AlphaFoldDB" id="A0A553RPQ9"/>
<reference evidence="6 7" key="1">
    <citation type="journal article" date="2019" name="Sci. Data">
        <title>Hybrid genome assembly and annotation of Danionella translucida.</title>
        <authorList>
            <person name="Kadobianskyi M."/>
            <person name="Schulze L."/>
            <person name="Schuelke M."/>
            <person name="Judkewitz B."/>
        </authorList>
    </citation>
    <scope>NUCLEOTIDE SEQUENCE [LARGE SCALE GENOMIC DNA]</scope>
    <source>
        <strain evidence="6 7">Bolton</strain>
    </source>
</reference>
<protein>
    <submittedName>
        <fullName evidence="6">Uncharacterized protein</fullName>
    </submittedName>
</protein>
<dbReference type="Gene3D" id="3.40.50.12780">
    <property type="entry name" value="N-terminal domain of ligase-like"/>
    <property type="match status" value="1"/>
</dbReference>
<comment type="catalytic activity">
    <reaction evidence="5">
        <text>a long-chain fatty acid + ATP + CoA = a long-chain fatty acyl-CoA + AMP + diphosphate</text>
        <dbReference type="Rhea" id="RHEA:15421"/>
        <dbReference type="ChEBI" id="CHEBI:30616"/>
        <dbReference type="ChEBI" id="CHEBI:33019"/>
        <dbReference type="ChEBI" id="CHEBI:57287"/>
        <dbReference type="ChEBI" id="CHEBI:57560"/>
        <dbReference type="ChEBI" id="CHEBI:83139"/>
        <dbReference type="ChEBI" id="CHEBI:456215"/>
        <dbReference type="EC" id="6.2.1.3"/>
    </reaction>
    <physiologicalReaction direction="left-to-right" evidence="5">
        <dbReference type="Rhea" id="RHEA:15422"/>
    </physiologicalReaction>
</comment>
<dbReference type="GO" id="GO:0004467">
    <property type="term" value="F:long-chain fatty acid-CoA ligase activity"/>
    <property type="evidence" value="ECO:0007669"/>
    <property type="project" value="UniProtKB-EC"/>
</dbReference>
<keyword evidence="7" id="KW-1185">Reference proteome</keyword>
<comment type="caution">
    <text evidence="6">The sequence shown here is derived from an EMBL/GenBank/DDBJ whole genome shotgun (WGS) entry which is preliminary data.</text>
</comment>
<organism evidence="6 7">
    <name type="scientific">Danionella cerebrum</name>
    <dbReference type="NCBI Taxonomy" id="2873325"/>
    <lineage>
        <taxon>Eukaryota</taxon>
        <taxon>Metazoa</taxon>
        <taxon>Chordata</taxon>
        <taxon>Craniata</taxon>
        <taxon>Vertebrata</taxon>
        <taxon>Euteleostomi</taxon>
        <taxon>Actinopterygii</taxon>
        <taxon>Neopterygii</taxon>
        <taxon>Teleostei</taxon>
        <taxon>Ostariophysi</taxon>
        <taxon>Cypriniformes</taxon>
        <taxon>Danionidae</taxon>
        <taxon>Danioninae</taxon>
        <taxon>Danionella</taxon>
    </lineage>
</organism>
<sequence>TLHVPLSCGKVIPGCKTKLCNLDSEKIGEICFWGRHVFMGYLNMPDKTEEALDEEGWLHSGDLGKLDENDFLFITGRIKELIITAGGENIPPVPIEDAVKEAVPLISNAMLIGDKRKFLSMLLTIKSEVNGETGSPEDELTPEALEICQKLGSSSTRVSDIAGGRDRAVHAAIQEGINHVNEKATSNAQRIQKWMILDQDFSIPGGELGPTMKLKRPVVMKMYKDQIESFYKDVVTPITPDNPLPPK</sequence>
<keyword evidence="1" id="KW-0963">Cytoplasm</keyword>
<dbReference type="PANTHER" id="PTHR43272">
    <property type="entry name" value="LONG-CHAIN-FATTY-ACID--COA LIGASE"/>
    <property type="match status" value="1"/>
</dbReference>
<name>A0A553RPQ9_9TELE</name>
<evidence type="ECO:0000256" key="4">
    <source>
        <dbReference type="ARBA" id="ARBA00022840"/>
    </source>
</evidence>
<evidence type="ECO:0000256" key="2">
    <source>
        <dbReference type="ARBA" id="ARBA00022598"/>
    </source>
</evidence>
<keyword evidence="2" id="KW-0436">Ligase</keyword>
<dbReference type="STRING" id="623744.A0A553RPQ9"/>
<proteinExistence type="predicted"/>
<dbReference type="Proteomes" id="UP000316079">
    <property type="component" value="Unassembled WGS sequence"/>
</dbReference>
<dbReference type="Pfam" id="PF23562">
    <property type="entry name" value="AMP-binding_C_3"/>
    <property type="match status" value="1"/>
</dbReference>
<evidence type="ECO:0000256" key="1">
    <source>
        <dbReference type="ARBA" id="ARBA00022490"/>
    </source>
</evidence>
<keyword evidence="3" id="KW-0547">Nucleotide-binding</keyword>
<dbReference type="InterPro" id="IPR042099">
    <property type="entry name" value="ANL_N_sf"/>
</dbReference>
<dbReference type="PANTHER" id="PTHR43272:SF101">
    <property type="entry name" value="ACYL-COA SYNTHETASE BUBBLEGUM FAMILY MEMBER 2-RELATED"/>
    <property type="match status" value="1"/>
</dbReference>